<feature type="region of interest" description="Disordered" evidence="1">
    <location>
        <begin position="236"/>
        <end position="277"/>
    </location>
</feature>
<feature type="compositionally biased region" description="Basic and acidic residues" evidence="1">
    <location>
        <begin position="208"/>
        <end position="219"/>
    </location>
</feature>
<evidence type="ECO:0008006" key="4">
    <source>
        <dbReference type="Google" id="ProtNLM"/>
    </source>
</evidence>
<dbReference type="OrthoDB" id="6764494at2759"/>
<dbReference type="EMBL" id="NEVH01008454">
    <property type="protein sequence ID" value="PNF34162.1"/>
    <property type="molecule type" value="Genomic_DNA"/>
</dbReference>
<evidence type="ECO:0000313" key="3">
    <source>
        <dbReference type="Proteomes" id="UP000235965"/>
    </source>
</evidence>
<gene>
    <name evidence="2" type="ORF">B7P43_G18195</name>
</gene>
<dbReference type="AlphaFoldDB" id="A0A2J7R008"/>
<dbReference type="STRING" id="105785.A0A2J7R008"/>
<proteinExistence type="predicted"/>
<accession>A0A2J7R008</accession>
<evidence type="ECO:0000256" key="1">
    <source>
        <dbReference type="SAM" id="MobiDB-lite"/>
    </source>
</evidence>
<comment type="caution">
    <text evidence="2">The sequence shown here is derived from an EMBL/GenBank/DDBJ whole genome shotgun (WGS) entry which is preliminary data.</text>
</comment>
<dbReference type="Proteomes" id="UP000235965">
    <property type="component" value="Unassembled WGS sequence"/>
</dbReference>
<name>A0A2J7R008_9NEOP</name>
<sequence length="277" mass="32136">MGSNVNRCRVVASAEAHQVSSFLSSSELPLPLFNEDKDTNPVYHLRQLDQFLQFRGVPKAMQLAVAFRSVVGPMSSQWLETVSWNLQDYTQFKQVFLKTWWSTARQSLVKCRLYQGQYDRNSGLSLSGYFLKQATIASYLDPKPTEIEITEALRYHYPIGIQRAMLSTQIRSIEETLDLLKRVEAMEANEKYQKPHYQPPHQNQNNERQNRNNPQDRRHQNQGQVRQVYYGHHNNRYRNQNYGHRRGSGNQEEAPPTLNPTAPSFSGTQQTVVHPEN</sequence>
<evidence type="ECO:0000313" key="2">
    <source>
        <dbReference type="EMBL" id="PNF34162.1"/>
    </source>
</evidence>
<protein>
    <recommendedName>
        <fullName evidence="4">Retrotransposon gag domain-containing protein</fullName>
    </recommendedName>
</protein>
<feature type="compositionally biased region" description="Polar residues" evidence="1">
    <location>
        <begin position="259"/>
        <end position="277"/>
    </location>
</feature>
<keyword evidence="3" id="KW-1185">Reference proteome</keyword>
<organism evidence="2 3">
    <name type="scientific">Cryptotermes secundus</name>
    <dbReference type="NCBI Taxonomy" id="105785"/>
    <lineage>
        <taxon>Eukaryota</taxon>
        <taxon>Metazoa</taxon>
        <taxon>Ecdysozoa</taxon>
        <taxon>Arthropoda</taxon>
        <taxon>Hexapoda</taxon>
        <taxon>Insecta</taxon>
        <taxon>Pterygota</taxon>
        <taxon>Neoptera</taxon>
        <taxon>Polyneoptera</taxon>
        <taxon>Dictyoptera</taxon>
        <taxon>Blattodea</taxon>
        <taxon>Blattoidea</taxon>
        <taxon>Termitoidae</taxon>
        <taxon>Kalotermitidae</taxon>
        <taxon>Cryptotermitinae</taxon>
        <taxon>Cryptotermes</taxon>
    </lineage>
</organism>
<feature type="region of interest" description="Disordered" evidence="1">
    <location>
        <begin position="194"/>
        <end position="222"/>
    </location>
</feature>
<dbReference type="InParanoid" id="A0A2J7R008"/>
<reference evidence="2 3" key="1">
    <citation type="submission" date="2017-12" db="EMBL/GenBank/DDBJ databases">
        <title>Hemimetabolous genomes reveal molecular basis of termite eusociality.</title>
        <authorList>
            <person name="Harrison M.C."/>
            <person name="Jongepier E."/>
            <person name="Robertson H.M."/>
            <person name="Arning N."/>
            <person name="Bitard-Feildel T."/>
            <person name="Chao H."/>
            <person name="Childers C.P."/>
            <person name="Dinh H."/>
            <person name="Doddapaneni H."/>
            <person name="Dugan S."/>
            <person name="Gowin J."/>
            <person name="Greiner C."/>
            <person name="Han Y."/>
            <person name="Hu H."/>
            <person name="Hughes D.S.T."/>
            <person name="Huylmans A.-K."/>
            <person name="Kemena C."/>
            <person name="Kremer L.P.M."/>
            <person name="Lee S.L."/>
            <person name="Lopez-Ezquerra A."/>
            <person name="Mallet L."/>
            <person name="Monroy-Kuhn J.M."/>
            <person name="Moser A."/>
            <person name="Murali S.C."/>
            <person name="Muzny D.M."/>
            <person name="Otani S."/>
            <person name="Piulachs M.-D."/>
            <person name="Poelchau M."/>
            <person name="Qu J."/>
            <person name="Schaub F."/>
            <person name="Wada-Katsumata A."/>
            <person name="Worley K.C."/>
            <person name="Xie Q."/>
            <person name="Ylla G."/>
            <person name="Poulsen M."/>
            <person name="Gibbs R.A."/>
            <person name="Schal C."/>
            <person name="Richards S."/>
            <person name="Belles X."/>
            <person name="Korb J."/>
            <person name="Bornberg-Bauer E."/>
        </authorList>
    </citation>
    <scope>NUCLEOTIDE SEQUENCE [LARGE SCALE GENOMIC DNA]</scope>
    <source>
        <tissue evidence="2">Whole body</tissue>
    </source>
</reference>